<comment type="caution">
    <text evidence="1">The sequence shown here is derived from an EMBL/GenBank/DDBJ whole genome shotgun (WGS) entry which is preliminary data.</text>
</comment>
<dbReference type="AlphaFoldDB" id="X1S5C7"/>
<organism evidence="1">
    <name type="scientific">marine sediment metagenome</name>
    <dbReference type="NCBI Taxonomy" id="412755"/>
    <lineage>
        <taxon>unclassified sequences</taxon>
        <taxon>metagenomes</taxon>
        <taxon>ecological metagenomes</taxon>
    </lineage>
</organism>
<feature type="non-terminal residue" evidence="1">
    <location>
        <position position="113"/>
    </location>
</feature>
<protein>
    <submittedName>
        <fullName evidence="1">Uncharacterized protein</fullName>
    </submittedName>
</protein>
<reference evidence="1" key="1">
    <citation type="journal article" date="2014" name="Front. Microbiol.">
        <title>High frequency of phylogenetically diverse reductive dehalogenase-homologous genes in deep subseafloor sedimentary metagenomes.</title>
        <authorList>
            <person name="Kawai M."/>
            <person name="Futagami T."/>
            <person name="Toyoda A."/>
            <person name="Takaki Y."/>
            <person name="Nishi S."/>
            <person name="Hori S."/>
            <person name="Arai W."/>
            <person name="Tsubouchi T."/>
            <person name="Morono Y."/>
            <person name="Uchiyama I."/>
            <person name="Ito T."/>
            <person name="Fujiyama A."/>
            <person name="Inagaki F."/>
            <person name="Takami H."/>
        </authorList>
    </citation>
    <scope>NUCLEOTIDE SEQUENCE</scope>
    <source>
        <strain evidence="1">Expedition CK06-06</strain>
    </source>
</reference>
<name>X1S5C7_9ZZZZ</name>
<dbReference type="EMBL" id="BARW01003757">
    <property type="protein sequence ID" value="GAI70645.1"/>
    <property type="molecule type" value="Genomic_DNA"/>
</dbReference>
<evidence type="ECO:0000313" key="1">
    <source>
        <dbReference type="EMBL" id="GAI70645.1"/>
    </source>
</evidence>
<proteinExistence type="predicted"/>
<gene>
    <name evidence="1" type="ORF">S12H4_09322</name>
</gene>
<sequence length="113" mass="13395">MKIFFDINVDKSETSSDLFEKYGFYNISRVKIPRITGKFGITNYTELKAILDKMGVIQSLEYFNELDKEYREENKDHKLLTKNELLSAIAKEKNLILLSPYDKYKNENSKLKW</sequence>
<accession>X1S5C7</accession>